<organism evidence="9 10">
    <name type="scientific">Streptococcus gallolyticus</name>
    <dbReference type="NCBI Taxonomy" id="315405"/>
    <lineage>
        <taxon>Bacteria</taxon>
        <taxon>Bacillati</taxon>
        <taxon>Bacillota</taxon>
        <taxon>Bacilli</taxon>
        <taxon>Lactobacillales</taxon>
        <taxon>Streptococcaceae</taxon>
        <taxon>Streptococcus</taxon>
    </lineage>
</organism>
<comment type="subcellular location">
    <subcellularLocation>
        <location evidence="1">Cell membrane</location>
        <topology evidence="1">Multi-pass membrane protein</topology>
    </subcellularLocation>
</comment>
<dbReference type="GO" id="GO:0005886">
    <property type="term" value="C:plasma membrane"/>
    <property type="evidence" value="ECO:0007669"/>
    <property type="project" value="UniProtKB-SubCell"/>
</dbReference>
<feature type="transmembrane region" description="Helical" evidence="7">
    <location>
        <begin position="104"/>
        <end position="130"/>
    </location>
</feature>
<name>A0A368UD32_9STRE</name>
<feature type="domain" description="Major facilitator superfamily (MFS) profile" evidence="8">
    <location>
        <begin position="1"/>
        <end position="407"/>
    </location>
</feature>
<dbReference type="CDD" id="cd06173">
    <property type="entry name" value="MFS_MefA_like"/>
    <property type="match status" value="1"/>
</dbReference>
<comment type="caution">
    <text evidence="9">The sequence shown here is derived from an EMBL/GenBank/DDBJ whole genome shotgun (WGS) entry which is preliminary data.</text>
</comment>
<dbReference type="SUPFAM" id="SSF103473">
    <property type="entry name" value="MFS general substrate transporter"/>
    <property type="match status" value="1"/>
</dbReference>
<reference evidence="9 10" key="1">
    <citation type="journal article" date="2018" name="Sci. Rep.">
        <title>Network-guided genomic and metagenomic analysis of the faecal microbiota of the critically endangered kakapo.</title>
        <authorList>
            <person name="Waite D.W."/>
            <person name="Dsouza M."/>
            <person name="Sekiguchi Y."/>
            <person name="Hugenholtz P."/>
            <person name="Taylor M.W."/>
        </authorList>
    </citation>
    <scope>NUCLEOTIDE SEQUENCE [LARGE SCALE GENOMIC DNA]</scope>
    <source>
        <strain evidence="9 10">BI02</strain>
    </source>
</reference>
<dbReference type="EMBL" id="NETH01000048">
    <property type="protein sequence ID" value="RCW16397.1"/>
    <property type="molecule type" value="Genomic_DNA"/>
</dbReference>
<dbReference type="Gene3D" id="1.20.1250.20">
    <property type="entry name" value="MFS general substrate transporter like domains"/>
    <property type="match status" value="1"/>
</dbReference>
<dbReference type="InterPro" id="IPR020846">
    <property type="entry name" value="MFS_dom"/>
</dbReference>
<evidence type="ECO:0000256" key="3">
    <source>
        <dbReference type="ARBA" id="ARBA00022475"/>
    </source>
</evidence>
<keyword evidence="4 7" id="KW-0812">Transmembrane</keyword>
<feature type="transmembrane region" description="Helical" evidence="7">
    <location>
        <begin position="289"/>
        <end position="306"/>
    </location>
</feature>
<proteinExistence type="predicted"/>
<feature type="transmembrane region" description="Helical" evidence="7">
    <location>
        <begin position="258"/>
        <end position="282"/>
    </location>
</feature>
<sequence length="410" mass="45204">MKQYSLLFRERNFLKFITSISLIYLAQSIVDVAIIWLVYEKTQQPLFIALSVFITQVPSLVSAPFLGTLMDKMKVSRAISLASSIKAAAFIILSTLSIHINNIVLIVIALLLILNSAVAPLILAGSITIVKEILDEHQFHSANALVTISFDVCYLLGAFISGIIIDTTNHQVIFLFSASLFIVATILLLLIKPQENNEQGKEAENSTKKTVFQALQYLKSNTKLLSLVLLTSLWNLLIWGAFPIIFPIFVKTILHEGAATYGIINGVQSFGIIIGSLIVGGIPKHKNSFNLTFLFLIAHCMFIAVFSLQNSLILSITLLILAGIISSPVMIYKSTFFQEEIPGQLKGRIFSIIGLLGTVTYPIGNFLTALFLNYIPTASVGMLLFAYAVILLVLCSILFAFLYRKDTTNE</sequence>
<gene>
    <name evidence="9" type="ORF">CAC02_08830</name>
</gene>
<dbReference type="Proteomes" id="UP000253215">
    <property type="component" value="Unassembled WGS sequence"/>
</dbReference>
<feature type="transmembrane region" description="Helical" evidence="7">
    <location>
        <begin position="45"/>
        <end position="66"/>
    </location>
</feature>
<dbReference type="Pfam" id="PF07690">
    <property type="entry name" value="MFS_1"/>
    <property type="match status" value="1"/>
</dbReference>
<dbReference type="PANTHER" id="PTHR23513">
    <property type="entry name" value="INTEGRAL MEMBRANE EFFLUX PROTEIN-RELATED"/>
    <property type="match status" value="1"/>
</dbReference>
<evidence type="ECO:0000313" key="10">
    <source>
        <dbReference type="Proteomes" id="UP000253215"/>
    </source>
</evidence>
<evidence type="ECO:0000256" key="1">
    <source>
        <dbReference type="ARBA" id="ARBA00004651"/>
    </source>
</evidence>
<evidence type="ECO:0000256" key="2">
    <source>
        <dbReference type="ARBA" id="ARBA00022448"/>
    </source>
</evidence>
<feature type="transmembrane region" description="Helical" evidence="7">
    <location>
        <begin position="381"/>
        <end position="403"/>
    </location>
</feature>
<accession>A0A368UD32</accession>
<evidence type="ECO:0000256" key="7">
    <source>
        <dbReference type="SAM" id="Phobius"/>
    </source>
</evidence>
<dbReference type="InterPro" id="IPR036259">
    <property type="entry name" value="MFS_trans_sf"/>
</dbReference>
<dbReference type="InterPro" id="IPR011701">
    <property type="entry name" value="MFS"/>
</dbReference>
<evidence type="ECO:0000259" key="8">
    <source>
        <dbReference type="PROSITE" id="PS50850"/>
    </source>
</evidence>
<dbReference type="GO" id="GO:0022857">
    <property type="term" value="F:transmembrane transporter activity"/>
    <property type="evidence" value="ECO:0007669"/>
    <property type="project" value="InterPro"/>
</dbReference>
<feature type="transmembrane region" description="Helical" evidence="7">
    <location>
        <begin position="78"/>
        <end position="98"/>
    </location>
</feature>
<dbReference type="PROSITE" id="PS50850">
    <property type="entry name" value="MFS"/>
    <property type="match status" value="1"/>
</dbReference>
<keyword evidence="6 7" id="KW-0472">Membrane</keyword>
<dbReference type="AlphaFoldDB" id="A0A368UD32"/>
<protein>
    <recommendedName>
        <fullName evidence="8">Major facilitator superfamily (MFS) profile domain-containing protein</fullName>
    </recommendedName>
</protein>
<feature type="transmembrane region" description="Helical" evidence="7">
    <location>
        <begin position="171"/>
        <end position="191"/>
    </location>
</feature>
<evidence type="ECO:0000313" key="9">
    <source>
        <dbReference type="EMBL" id="RCW16397.1"/>
    </source>
</evidence>
<feature type="transmembrane region" description="Helical" evidence="7">
    <location>
        <begin position="312"/>
        <end position="332"/>
    </location>
</feature>
<keyword evidence="2" id="KW-0813">Transport</keyword>
<evidence type="ECO:0000256" key="6">
    <source>
        <dbReference type="ARBA" id="ARBA00023136"/>
    </source>
</evidence>
<keyword evidence="5 7" id="KW-1133">Transmembrane helix</keyword>
<dbReference type="PANTHER" id="PTHR23513:SF6">
    <property type="entry name" value="MAJOR FACILITATOR SUPERFAMILY ASSOCIATED DOMAIN-CONTAINING PROTEIN"/>
    <property type="match status" value="1"/>
</dbReference>
<feature type="transmembrane region" description="Helical" evidence="7">
    <location>
        <begin position="142"/>
        <end position="165"/>
    </location>
</feature>
<feature type="transmembrane region" description="Helical" evidence="7">
    <location>
        <begin position="224"/>
        <end position="246"/>
    </location>
</feature>
<feature type="transmembrane region" description="Helical" evidence="7">
    <location>
        <begin position="352"/>
        <end position="375"/>
    </location>
</feature>
<feature type="transmembrane region" description="Helical" evidence="7">
    <location>
        <begin position="12"/>
        <end position="39"/>
    </location>
</feature>
<keyword evidence="3" id="KW-1003">Cell membrane</keyword>
<evidence type="ECO:0000256" key="4">
    <source>
        <dbReference type="ARBA" id="ARBA00022692"/>
    </source>
</evidence>
<evidence type="ECO:0000256" key="5">
    <source>
        <dbReference type="ARBA" id="ARBA00022989"/>
    </source>
</evidence>